<keyword evidence="8" id="KW-0378">Hydrolase</keyword>
<evidence type="ECO:0000256" key="1">
    <source>
        <dbReference type="ARBA" id="ARBA00000983"/>
    </source>
</evidence>
<evidence type="ECO:0000256" key="9">
    <source>
        <dbReference type="ARBA" id="ARBA00022842"/>
    </source>
</evidence>
<dbReference type="KEGG" id="bgf:BC1003_3776"/>
<evidence type="ECO:0000256" key="8">
    <source>
        <dbReference type="ARBA" id="ARBA00022801"/>
    </source>
</evidence>
<dbReference type="InterPro" id="IPR011856">
    <property type="entry name" value="tRNA_endonuc-like_dom_sf"/>
</dbReference>
<dbReference type="GO" id="GO:0046872">
    <property type="term" value="F:metal ion binding"/>
    <property type="evidence" value="ECO:0007669"/>
    <property type="project" value="UniProtKB-KW"/>
</dbReference>
<feature type="domain" description="VRR-NUC" evidence="11">
    <location>
        <begin position="489"/>
        <end position="603"/>
    </location>
</feature>
<dbReference type="InterPro" id="IPR033315">
    <property type="entry name" value="Fan1-like"/>
</dbReference>
<dbReference type="InterPro" id="IPR014883">
    <property type="entry name" value="VRR_NUC"/>
</dbReference>
<dbReference type="Gene3D" id="3.40.1350.10">
    <property type="match status" value="1"/>
</dbReference>
<gene>
    <name evidence="12" type="ordered locus">BC1003_3776</name>
</gene>
<dbReference type="Pfam" id="PF08774">
    <property type="entry name" value="VRR_NUC"/>
    <property type="match status" value="1"/>
</dbReference>
<proteinExistence type="inferred from homology"/>
<keyword evidence="6" id="KW-0540">Nuclease</keyword>
<keyword evidence="10" id="KW-0464">Manganese</keyword>
<dbReference type="PANTHER" id="PTHR15749">
    <property type="entry name" value="FANCONI-ASSOCIATED NUCLEASE 1"/>
    <property type="match status" value="1"/>
</dbReference>
<dbReference type="HOGENOM" id="CLU_036183_0_0_4"/>
<dbReference type="Pfam" id="PF21315">
    <property type="entry name" value="FAN1_HTH"/>
    <property type="match status" value="1"/>
</dbReference>
<evidence type="ECO:0000256" key="7">
    <source>
        <dbReference type="ARBA" id="ARBA00022723"/>
    </source>
</evidence>
<dbReference type="EMBL" id="CP002218">
    <property type="protein sequence ID" value="ADN59716.1"/>
    <property type="molecule type" value="Genomic_DNA"/>
</dbReference>
<evidence type="ECO:0000256" key="10">
    <source>
        <dbReference type="ARBA" id="ARBA00023211"/>
    </source>
</evidence>
<dbReference type="GO" id="GO:0036297">
    <property type="term" value="P:interstrand cross-link repair"/>
    <property type="evidence" value="ECO:0007669"/>
    <property type="project" value="InterPro"/>
</dbReference>
<dbReference type="Pfam" id="PF18081">
    <property type="entry name" value="FANC_SAP"/>
    <property type="match status" value="1"/>
</dbReference>
<protein>
    <recommendedName>
        <fullName evidence="5">phosphodiesterase I</fullName>
        <ecNumber evidence="5">3.1.4.1</ecNumber>
    </recommendedName>
</protein>
<dbReference type="eggNOG" id="COG2176">
    <property type="taxonomic scope" value="Bacteria"/>
</dbReference>
<dbReference type="AlphaFoldDB" id="E1TJ96"/>
<keyword evidence="9" id="KW-0460">Magnesium</keyword>
<dbReference type="STRING" id="640512.BC1003_3776"/>
<dbReference type="GO" id="GO:0004528">
    <property type="term" value="F:phosphodiesterase I activity"/>
    <property type="evidence" value="ECO:0007669"/>
    <property type="project" value="UniProtKB-EC"/>
</dbReference>
<keyword evidence="7" id="KW-0479">Metal-binding</keyword>
<reference evidence="12" key="1">
    <citation type="submission" date="2010-09" db="EMBL/GenBank/DDBJ databases">
        <title>Complete sequence of chromosome2 of Burkholderia sp. CCGE1003.</title>
        <authorList>
            <consortium name="US DOE Joint Genome Institute"/>
            <person name="Lucas S."/>
            <person name="Copeland A."/>
            <person name="Lapidus A."/>
            <person name="Cheng J.-F."/>
            <person name="Bruce D."/>
            <person name="Goodwin L."/>
            <person name="Pitluck S."/>
            <person name="Daligault H."/>
            <person name="Davenport K."/>
            <person name="Detter J.C."/>
            <person name="Han C."/>
            <person name="Tapia R."/>
            <person name="Land M."/>
            <person name="Hauser L."/>
            <person name="Jeffries C."/>
            <person name="Kyrpides N."/>
            <person name="Ivanova N."/>
            <person name="Ovchinnikova G."/>
            <person name="Martinez-Romero E."/>
            <person name="Rogel M.A."/>
            <person name="Auchtung J."/>
            <person name="Tiedje J.M."/>
            <person name="Woyke T."/>
        </authorList>
    </citation>
    <scope>NUCLEOTIDE SEQUENCE</scope>
    <source>
        <strain evidence="12">CCGE1003</strain>
    </source>
</reference>
<dbReference type="GO" id="GO:0003676">
    <property type="term" value="F:nucleic acid binding"/>
    <property type="evidence" value="ECO:0007669"/>
    <property type="project" value="InterPro"/>
</dbReference>
<dbReference type="PANTHER" id="PTHR15749:SF4">
    <property type="entry name" value="FANCONI-ASSOCIATED NUCLEASE 1"/>
    <property type="match status" value="1"/>
</dbReference>
<evidence type="ECO:0000256" key="3">
    <source>
        <dbReference type="ARBA" id="ARBA00001946"/>
    </source>
</evidence>
<evidence type="ECO:0000256" key="2">
    <source>
        <dbReference type="ARBA" id="ARBA00001936"/>
    </source>
</evidence>
<evidence type="ECO:0000256" key="4">
    <source>
        <dbReference type="ARBA" id="ARBA00005533"/>
    </source>
</evidence>
<comment type="similarity">
    <text evidence="4">Belongs to the FAN1 family.</text>
</comment>
<dbReference type="InterPro" id="IPR049125">
    <property type="entry name" value="FAN1-like_WH"/>
</dbReference>
<organism evidence="12">
    <name type="scientific">Burkholderia sp. (strain CCGE1003)</name>
    <dbReference type="NCBI Taxonomy" id="640512"/>
    <lineage>
        <taxon>Bacteria</taxon>
        <taxon>Pseudomonadati</taxon>
        <taxon>Pseudomonadota</taxon>
        <taxon>Betaproteobacteria</taxon>
        <taxon>Burkholderiales</taxon>
        <taxon>Burkholderiaceae</taxon>
        <taxon>Burkholderia</taxon>
    </lineage>
</organism>
<evidence type="ECO:0000313" key="12">
    <source>
        <dbReference type="EMBL" id="ADN59716.1"/>
    </source>
</evidence>
<evidence type="ECO:0000256" key="5">
    <source>
        <dbReference type="ARBA" id="ARBA00012029"/>
    </source>
</evidence>
<accession>E1TJ96</accession>
<sequence>MATDATPDSPAGVPYYLLNFERALAWLAQRYDDLLDADERAFFGAFALLPQASRALLVRMLMRKGTLFRASRLAYDEIGCPLQAAAPISALGWLDPAPHLTLDDLFALTTRAELLDIFADALALIPGARGLRKPELLEALRPFHAQRDDEDGSGKNSGNYTANNPGNNVARPLSAWHPHSSDCVFRVDVAPLCERLRLMFFGNLQQDWSEFVLADLGVFQYEKVAFGPSSRAFQRRADVDVYLALHACREELASIESFGLLLDREAEEAVIGEIVTRVRAVEVPDSWLEMRRAKLLFRIGQHCERRQLWARAMVVYELCKWPGARHRRIRVLERSERFDAALALALQAAASPESEEEQQRVARMLPRLRRKLGEPAVRVRAERAAERSTLILPRPQASASQYAPSPEATHAPPSVEYLVRDHLTCEAAPVYYVENALINSLFGLLCWQPVFAALPGAFFHPFQRGPADLHAPDFHARRAAQFAACLGQLDNGAYRETILRHLRDKAGVQSPFVFWGLLTPELVTMALDCLPAAHLKLWFERLLRDVRANRSGLPDLIRFWPAERRYELIEVKGPGDRLQDNQIRWLTYCVQHGMPVRVLDVRWADEAQSDACADAAAAKVTNTATSAADAAAATATDAAAVAATNATDAANAAEATAAPAATLAERIT</sequence>
<evidence type="ECO:0000256" key="6">
    <source>
        <dbReference type="ARBA" id="ARBA00022722"/>
    </source>
</evidence>
<dbReference type="OrthoDB" id="9803913at2"/>
<comment type="cofactor">
    <cofactor evidence="3">
        <name>Mg(2+)</name>
        <dbReference type="ChEBI" id="CHEBI:18420"/>
    </cofactor>
</comment>
<evidence type="ECO:0000259" key="11">
    <source>
        <dbReference type="SMART" id="SM00990"/>
    </source>
</evidence>
<comment type="cofactor">
    <cofactor evidence="2">
        <name>Mn(2+)</name>
        <dbReference type="ChEBI" id="CHEBI:29035"/>
    </cofactor>
</comment>
<dbReference type="InterPro" id="IPR040603">
    <property type="entry name" value="FAN1_SAP_bact"/>
</dbReference>
<name>E1TJ96_BURSG</name>
<dbReference type="SMART" id="SM00990">
    <property type="entry name" value="VRR_NUC"/>
    <property type="match status" value="1"/>
</dbReference>
<dbReference type="EC" id="3.1.4.1" evidence="5"/>
<comment type="catalytic activity">
    <reaction evidence="1">
        <text>Hydrolytically removes 5'-nucleotides successively from the 3'-hydroxy termini of 3'-hydroxy-terminated oligonucleotides.</text>
        <dbReference type="EC" id="3.1.4.1"/>
    </reaction>
</comment>